<dbReference type="PANTHER" id="PTHR46255:SF3">
    <property type="entry name" value="HOMEOBOX DOMAIN-CONTAINING PROTEIN"/>
    <property type="match status" value="1"/>
</dbReference>
<feature type="compositionally biased region" description="Low complexity" evidence="3">
    <location>
        <begin position="651"/>
        <end position="665"/>
    </location>
</feature>
<dbReference type="OrthoDB" id="2537186at2759"/>
<sequence>MQHPPPAPWSPTGPSGSSRPGHAPHHHPASAASTSASASYTNKPLAPLRSLPSFGSPNEFPNPPSHYFPSRPRAVRAKSPPTRSDAETVIKPRQPRSAPLADGPTSVEASSGPRKAGSASHGNGNPKANGVVAGHTTSSARWERAGSATRDELDDGHAMDADGEGDDDSESVADVGGDRDDDGVDEGEGSSSHNAKRGASGAAGFEKDGAKKRSRTLTSAHQTAVLNSLLAKVRTECSTTASRRRHKVQSGNWTAHFWASHIPQTRFPSTETREEVGKQIGMSARRVQIWFQNRRQSQKRVRDREASEMGAASTSSLPHHEYQRNEPYTRYGAPPASSASSSSTARPNLSRQVSAESNSSFASAYLTRYPRDPLSPLSDGPPRWSGGSTGLVTGAGYAGWLNSSPERRPPTGTYSSNHIPGRHQAGPFPGPPAKLPATTDGAVRLPSLSAVLGPAIVDSNAERTAFAYSHPHSRGPPLPSSAGAGLPEDPPIGSVAQGTNNRPFDDFSRLRISNDGPSQCERRSSPPDILDAAMETMFRPAAFPARSKLPPLRSTLGLGAPLSEHEFTQRSSEADAALLAPIRPAEKTHTFATRLPPISALALAPSNVFPSAPRTPGSASHRVARSSVSSLDTLGTWSAGVGAHGQVHNNASAASSATSRTSFSSEVQEEWDRMTSGVGRKVKTAEVSLTSQPNSRRIPSGFSSREVRMGSP</sequence>
<evidence type="ECO:0000256" key="3">
    <source>
        <dbReference type="SAM" id="MobiDB-lite"/>
    </source>
</evidence>
<evidence type="ECO:0000256" key="2">
    <source>
        <dbReference type="RuleBase" id="RU000682"/>
    </source>
</evidence>
<feature type="DNA-binding region" description="Homeobox" evidence="1">
    <location>
        <begin position="243"/>
        <end position="302"/>
    </location>
</feature>
<dbReference type="Proteomes" id="UP000249723">
    <property type="component" value="Unassembled WGS sequence"/>
</dbReference>
<evidence type="ECO:0000256" key="1">
    <source>
        <dbReference type="PROSITE-ProRule" id="PRU00108"/>
    </source>
</evidence>
<keyword evidence="1 2" id="KW-0371">Homeobox</keyword>
<comment type="subcellular location">
    <subcellularLocation>
        <location evidence="1 2">Nucleus</location>
    </subcellularLocation>
</comment>
<feature type="compositionally biased region" description="Acidic residues" evidence="3">
    <location>
        <begin position="161"/>
        <end position="171"/>
    </location>
</feature>
<evidence type="ECO:0000313" key="5">
    <source>
        <dbReference type="EMBL" id="SCZ91260.1"/>
    </source>
</evidence>
<feature type="compositionally biased region" description="Polar residues" evidence="3">
    <location>
        <begin position="344"/>
        <end position="357"/>
    </location>
</feature>
<feature type="region of interest" description="Disordered" evidence="3">
    <location>
        <begin position="1"/>
        <end position="219"/>
    </location>
</feature>
<feature type="compositionally biased region" description="Low complexity" evidence="3">
    <location>
        <begin position="12"/>
        <end position="21"/>
    </location>
</feature>
<dbReference type="GO" id="GO:1990837">
    <property type="term" value="F:sequence-specific double-stranded DNA binding"/>
    <property type="evidence" value="ECO:0007669"/>
    <property type="project" value="TreeGrafter"/>
</dbReference>
<feature type="compositionally biased region" description="Low complexity" evidence="3">
    <location>
        <begin position="29"/>
        <end position="39"/>
    </location>
</feature>
<protein>
    <submittedName>
        <fullName evidence="5">BZ3500_MvSof-1268-A1-R1_Chr1-2g01291 protein</fullName>
    </submittedName>
</protein>
<dbReference type="SMART" id="SM00389">
    <property type="entry name" value="HOX"/>
    <property type="match status" value="1"/>
</dbReference>
<name>A0A2X0MAW3_9BASI</name>
<gene>
    <name evidence="5" type="ORF">BZ3500_MVSOF-1268-A1-R1_CHR1-2G01291</name>
</gene>
<feature type="compositionally biased region" description="Low complexity" evidence="3">
    <location>
        <begin position="333"/>
        <end position="343"/>
    </location>
</feature>
<evidence type="ECO:0000313" key="6">
    <source>
        <dbReference type="Proteomes" id="UP000249723"/>
    </source>
</evidence>
<feature type="region of interest" description="Disordered" evidence="3">
    <location>
        <begin position="468"/>
        <end position="504"/>
    </location>
</feature>
<dbReference type="PROSITE" id="PS50071">
    <property type="entry name" value="HOMEOBOX_2"/>
    <property type="match status" value="1"/>
</dbReference>
<dbReference type="InterPro" id="IPR052631">
    <property type="entry name" value="Paired_homeobox_Bicoid"/>
</dbReference>
<dbReference type="GO" id="GO:0000981">
    <property type="term" value="F:DNA-binding transcription factor activity, RNA polymerase II-specific"/>
    <property type="evidence" value="ECO:0007669"/>
    <property type="project" value="TreeGrafter"/>
</dbReference>
<dbReference type="PANTHER" id="PTHR46255">
    <property type="entry name" value="SHORT STATURE HOMEOBOX"/>
    <property type="match status" value="1"/>
</dbReference>
<keyword evidence="6" id="KW-1185">Reference proteome</keyword>
<dbReference type="AlphaFoldDB" id="A0A2X0MAW3"/>
<dbReference type="InterPro" id="IPR001356">
    <property type="entry name" value="HD"/>
</dbReference>
<dbReference type="Gene3D" id="1.10.10.60">
    <property type="entry name" value="Homeodomain-like"/>
    <property type="match status" value="1"/>
</dbReference>
<reference evidence="6" key="1">
    <citation type="submission" date="2016-10" db="EMBL/GenBank/DDBJ databases">
        <authorList>
            <person name="Jeantristanb JTB J.-T."/>
            <person name="Ricardo R."/>
        </authorList>
    </citation>
    <scope>NUCLEOTIDE SEQUENCE [LARGE SCALE GENOMIC DNA]</scope>
</reference>
<dbReference type="EMBL" id="FMWP01000015">
    <property type="protein sequence ID" value="SCZ91260.1"/>
    <property type="molecule type" value="Genomic_DNA"/>
</dbReference>
<proteinExistence type="predicted"/>
<feature type="compositionally biased region" description="Polar residues" evidence="3">
    <location>
        <begin position="687"/>
        <end position="703"/>
    </location>
</feature>
<dbReference type="InterPro" id="IPR009057">
    <property type="entry name" value="Homeodomain-like_sf"/>
</dbReference>
<feature type="domain" description="Homeobox" evidence="4">
    <location>
        <begin position="241"/>
        <end position="301"/>
    </location>
</feature>
<feature type="region of interest" description="Disordered" evidence="3">
    <location>
        <begin position="401"/>
        <end position="424"/>
    </location>
</feature>
<accession>A0A2X0MAW3</accession>
<organism evidence="5 6">
    <name type="scientific">Microbotryum saponariae</name>
    <dbReference type="NCBI Taxonomy" id="289078"/>
    <lineage>
        <taxon>Eukaryota</taxon>
        <taxon>Fungi</taxon>
        <taxon>Dikarya</taxon>
        <taxon>Basidiomycota</taxon>
        <taxon>Pucciniomycotina</taxon>
        <taxon>Microbotryomycetes</taxon>
        <taxon>Microbotryales</taxon>
        <taxon>Microbotryaceae</taxon>
        <taxon>Microbotryum</taxon>
    </lineage>
</organism>
<dbReference type="CDD" id="cd00086">
    <property type="entry name" value="homeodomain"/>
    <property type="match status" value="1"/>
</dbReference>
<keyword evidence="1 2" id="KW-0238">DNA-binding</keyword>
<evidence type="ECO:0000259" key="4">
    <source>
        <dbReference type="PROSITE" id="PS50071"/>
    </source>
</evidence>
<keyword evidence="1 2" id="KW-0539">Nucleus</keyword>
<feature type="compositionally biased region" description="Acidic residues" evidence="3">
    <location>
        <begin position="179"/>
        <end position="188"/>
    </location>
</feature>
<dbReference type="Pfam" id="PF00046">
    <property type="entry name" value="Homeodomain"/>
    <property type="match status" value="1"/>
</dbReference>
<dbReference type="SUPFAM" id="SSF46689">
    <property type="entry name" value="Homeodomain-like"/>
    <property type="match status" value="1"/>
</dbReference>
<feature type="compositionally biased region" description="Pro residues" evidence="3">
    <location>
        <begin position="1"/>
        <end position="11"/>
    </location>
</feature>
<dbReference type="STRING" id="289078.A0A2X0MAW3"/>
<feature type="region of interest" description="Disordered" evidence="3">
    <location>
        <begin position="294"/>
        <end position="357"/>
    </location>
</feature>
<dbReference type="GO" id="GO:0005634">
    <property type="term" value="C:nucleus"/>
    <property type="evidence" value="ECO:0007669"/>
    <property type="project" value="UniProtKB-SubCell"/>
</dbReference>
<feature type="compositionally biased region" description="Basic and acidic residues" evidence="3">
    <location>
        <begin position="141"/>
        <end position="160"/>
    </location>
</feature>
<feature type="region of interest" description="Disordered" evidence="3">
    <location>
        <begin position="649"/>
        <end position="712"/>
    </location>
</feature>